<evidence type="ECO:0000256" key="15">
    <source>
        <dbReference type="SAM" id="Phobius"/>
    </source>
</evidence>
<evidence type="ECO:0000256" key="11">
    <source>
        <dbReference type="ARBA" id="ARBA00034535"/>
    </source>
</evidence>
<dbReference type="PANTHER" id="PTHR19332:SF1">
    <property type="entry name" value="PEROXISOMAL MEMBRANE PROTEIN PEX13"/>
    <property type="match status" value="1"/>
</dbReference>
<evidence type="ECO:0000256" key="10">
    <source>
        <dbReference type="ARBA" id="ARBA00029693"/>
    </source>
</evidence>
<reference evidence="17" key="1">
    <citation type="submission" date="2022-07" db="EMBL/GenBank/DDBJ databases">
        <title>Phylogenomic reconstructions and comparative analyses of Kickxellomycotina fungi.</title>
        <authorList>
            <person name="Reynolds N.K."/>
            <person name="Stajich J.E."/>
            <person name="Barry K."/>
            <person name="Grigoriev I.V."/>
            <person name="Crous P."/>
            <person name="Smith M.E."/>
        </authorList>
    </citation>
    <scope>NUCLEOTIDE SEQUENCE</scope>
    <source>
        <strain evidence="17">RSA 861</strain>
    </source>
</reference>
<dbReference type="InterPro" id="IPR036028">
    <property type="entry name" value="SH3-like_dom_sf"/>
</dbReference>
<dbReference type="PROSITE" id="PS50002">
    <property type="entry name" value="SH3"/>
    <property type="match status" value="1"/>
</dbReference>
<keyword evidence="3" id="KW-0813">Transport</keyword>
<feature type="transmembrane region" description="Helical" evidence="15">
    <location>
        <begin position="244"/>
        <end position="262"/>
    </location>
</feature>
<comment type="subcellular location">
    <subcellularLocation>
        <location evidence="12">Peroxisome membrane</location>
    </subcellularLocation>
</comment>
<evidence type="ECO:0000313" key="17">
    <source>
        <dbReference type="EMBL" id="KAJ1928715.1"/>
    </source>
</evidence>
<dbReference type="SMART" id="SM00326">
    <property type="entry name" value="SH3"/>
    <property type="match status" value="1"/>
</dbReference>
<evidence type="ECO:0000256" key="4">
    <source>
        <dbReference type="ARBA" id="ARBA00022692"/>
    </source>
</evidence>
<comment type="similarity">
    <text evidence="1">Belongs to the peroxin-13 family.</text>
</comment>
<evidence type="ECO:0000256" key="14">
    <source>
        <dbReference type="SAM" id="MobiDB-lite"/>
    </source>
</evidence>
<proteinExistence type="inferred from homology"/>
<evidence type="ECO:0000256" key="7">
    <source>
        <dbReference type="ARBA" id="ARBA00023010"/>
    </source>
</evidence>
<gene>
    <name evidence="17" type="primary">PEX13_1</name>
    <name evidence="17" type="ORF">IWQ60_001815</name>
</gene>
<evidence type="ECO:0000256" key="1">
    <source>
        <dbReference type="ARBA" id="ARBA00006033"/>
    </source>
</evidence>
<organism evidence="17 18">
    <name type="scientific">Tieghemiomyces parasiticus</name>
    <dbReference type="NCBI Taxonomy" id="78921"/>
    <lineage>
        <taxon>Eukaryota</taxon>
        <taxon>Fungi</taxon>
        <taxon>Fungi incertae sedis</taxon>
        <taxon>Zoopagomycota</taxon>
        <taxon>Kickxellomycotina</taxon>
        <taxon>Dimargaritomycetes</taxon>
        <taxon>Dimargaritales</taxon>
        <taxon>Dimargaritaceae</taxon>
        <taxon>Tieghemiomyces</taxon>
    </lineage>
</organism>
<evidence type="ECO:0000313" key="18">
    <source>
        <dbReference type="Proteomes" id="UP001150569"/>
    </source>
</evidence>
<evidence type="ECO:0000256" key="5">
    <source>
        <dbReference type="ARBA" id="ARBA00022927"/>
    </source>
</evidence>
<feature type="region of interest" description="Disordered" evidence="14">
    <location>
        <begin position="1"/>
        <end position="42"/>
    </location>
</feature>
<evidence type="ECO:0000256" key="6">
    <source>
        <dbReference type="ARBA" id="ARBA00022989"/>
    </source>
</evidence>
<protein>
    <recommendedName>
        <fullName evidence="11">Peroxisomal membrane protein PEX13</fullName>
    </recommendedName>
    <alternativeName>
        <fullName evidence="10">Peroxin-13</fullName>
    </alternativeName>
</protein>
<dbReference type="Pfam" id="PF04088">
    <property type="entry name" value="Peroxin-13_N"/>
    <property type="match status" value="1"/>
</dbReference>
<evidence type="ECO:0000256" key="8">
    <source>
        <dbReference type="ARBA" id="ARBA00023136"/>
    </source>
</evidence>
<keyword evidence="4 15" id="KW-0812">Transmembrane</keyword>
<keyword evidence="8 15" id="KW-0472">Membrane</keyword>
<evidence type="ECO:0000259" key="16">
    <source>
        <dbReference type="PROSITE" id="PS50002"/>
    </source>
</evidence>
<dbReference type="PANTHER" id="PTHR19332">
    <property type="entry name" value="PEROXISOMAL MEMBRANE PROTEIN PEX13"/>
    <property type="match status" value="1"/>
</dbReference>
<keyword evidence="2 13" id="KW-0728">SH3 domain</keyword>
<dbReference type="PRINTS" id="PR00452">
    <property type="entry name" value="SH3DOMAIN"/>
</dbReference>
<accession>A0A9W8ACF2</accession>
<dbReference type="EMBL" id="JANBPT010000062">
    <property type="protein sequence ID" value="KAJ1928715.1"/>
    <property type="molecule type" value="Genomic_DNA"/>
</dbReference>
<keyword evidence="6 15" id="KW-1133">Transmembrane helix</keyword>
<dbReference type="Gene3D" id="2.30.30.40">
    <property type="entry name" value="SH3 Domains"/>
    <property type="match status" value="1"/>
</dbReference>
<name>A0A9W8ACF2_9FUNG</name>
<dbReference type="GO" id="GO:0005778">
    <property type="term" value="C:peroxisomal membrane"/>
    <property type="evidence" value="ECO:0007669"/>
    <property type="project" value="UniProtKB-SubCell"/>
</dbReference>
<dbReference type="AlphaFoldDB" id="A0A9W8ACF2"/>
<feature type="domain" description="SH3" evidence="16">
    <location>
        <begin position="302"/>
        <end position="367"/>
    </location>
</feature>
<dbReference type="InterPro" id="IPR001452">
    <property type="entry name" value="SH3_domain"/>
</dbReference>
<dbReference type="SUPFAM" id="SSF50044">
    <property type="entry name" value="SH3-domain"/>
    <property type="match status" value="1"/>
</dbReference>
<dbReference type="InterPro" id="IPR007223">
    <property type="entry name" value="Peroxin-13_N"/>
</dbReference>
<feature type="compositionally biased region" description="Polar residues" evidence="14">
    <location>
        <begin position="14"/>
        <end position="25"/>
    </location>
</feature>
<evidence type="ECO:0000256" key="9">
    <source>
        <dbReference type="ARBA" id="ARBA00023140"/>
    </source>
</evidence>
<dbReference type="OrthoDB" id="10037838at2759"/>
<dbReference type="GO" id="GO:0016560">
    <property type="term" value="P:protein import into peroxisome matrix, docking"/>
    <property type="evidence" value="ECO:0007669"/>
    <property type="project" value="InterPro"/>
</dbReference>
<dbReference type="Pfam" id="PF00018">
    <property type="entry name" value="SH3_1"/>
    <property type="match status" value="1"/>
</dbReference>
<keyword evidence="7" id="KW-0811">Translocation</keyword>
<evidence type="ECO:0000256" key="13">
    <source>
        <dbReference type="PROSITE-ProRule" id="PRU00192"/>
    </source>
</evidence>
<dbReference type="InterPro" id="IPR035463">
    <property type="entry name" value="Pex13"/>
</dbReference>
<comment type="caution">
    <text evidence="17">The sequence shown here is derived from an EMBL/GenBank/DDBJ whole genome shotgun (WGS) entry which is preliminary data.</text>
</comment>
<keyword evidence="9" id="KW-0576">Peroxisome</keyword>
<evidence type="ECO:0000256" key="12">
    <source>
        <dbReference type="ARBA" id="ARBA00046271"/>
    </source>
</evidence>
<sequence length="451" mass="47513">MATSSPPKPWETSAPASTNHSNGNGSAPPAVPPRLASQFATSASTTLPTSAASVSPYGLGSTAGYSSYNRMQPYGSRFGPTYGATGYGGSYGGGYGGYGTYGGGYGSTYGNRFGGGAYGRPYYGDDPSGLGGPNDPMSGLEAGTRSTFQVLEQIVNAFGGFAQMLDSTFQATHASFMAMMGMAEQMGVLRSYLGQVLSVFALARTVRNLAYRATGNRPPVTAGELSADDFSRYQRRSRMSLKPLLVFVLVVVGFPYLMVKLIRRMAERRQRQIDAARATGEGTTEPQLLPSGPAGAVTMNPDQLDFAQALYDFTGEPPVELTFPRGTVIAILSKVDNQGQPSPWWRGRLRSGQTEYFPANYVQLIQKRSPPAPAAAEINAGPPLPAVPAAFDQFVQPAVQQSHQKSAPAAVGMSGLDAALANPTTFDPLAKAMLPEDAAFNPGGKNFSLTA</sequence>
<keyword evidence="5" id="KW-0653">Protein transport</keyword>
<evidence type="ECO:0000256" key="2">
    <source>
        <dbReference type="ARBA" id="ARBA00022443"/>
    </source>
</evidence>
<dbReference type="GO" id="GO:1990429">
    <property type="term" value="C:peroxisomal importomer complex"/>
    <property type="evidence" value="ECO:0007669"/>
    <property type="project" value="TreeGrafter"/>
</dbReference>
<keyword evidence="18" id="KW-1185">Reference proteome</keyword>
<dbReference type="Proteomes" id="UP001150569">
    <property type="component" value="Unassembled WGS sequence"/>
</dbReference>
<evidence type="ECO:0000256" key="3">
    <source>
        <dbReference type="ARBA" id="ARBA00022448"/>
    </source>
</evidence>